<gene>
    <name evidence="6" type="ORF">EAX61_10320</name>
</gene>
<keyword evidence="2" id="KW-0677">Repeat</keyword>
<keyword evidence="3" id="KW-0325">Glycoprotein</keyword>
<evidence type="ECO:0000313" key="6">
    <source>
        <dbReference type="EMBL" id="RMB58004.1"/>
    </source>
</evidence>
<evidence type="ECO:0000256" key="1">
    <source>
        <dbReference type="ARBA" id="ARBA00022729"/>
    </source>
</evidence>
<evidence type="ECO:0000259" key="5">
    <source>
        <dbReference type="Pfam" id="PF18962"/>
    </source>
</evidence>
<dbReference type="InterPro" id="IPR013517">
    <property type="entry name" value="FG-GAP"/>
</dbReference>
<dbReference type="Proteomes" id="UP000281985">
    <property type="component" value="Unassembled WGS sequence"/>
</dbReference>
<dbReference type="Gene3D" id="2.130.10.130">
    <property type="entry name" value="Integrin alpha, N-terminal"/>
    <property type="match status" value="3"/>
</dbReference>
<dbReference type="InterPro" id="IPR028994">
    <property type="entry name" value="Integrin_alpha_N"/>
</dbReference>
<dbReference type="Pfam" id="PF14312">
    <property type="entry name" value="FG-GAP_2"/>
    <property type="match status" value="7"/>
</dbReference>
<comment type="caution">
    <text evidence="6">The sequence shown here is derived from an EMBL/GenBank/DDBJ whole genome shotgun (WGS) entry which is preliminary data.</text>
</comment>
<dbReference type="PANTHER" id="PTHR36220">
    <property type="entry name" value="UNNAMED PRODUCT"/>
    <property type="match status" value="1"/>
</dbReference>
<dbReference type="InterPro" id="IPR026444">
    <property type="entry name" value="Secre_tail"/>
</dbReference>
<reference evidence="6 7" key="1">
    <citation type="submission" date="2018-10" db="EMBL/GenBank/DDBJ databases">
        <title>Dokdonia luteus sp. nov., isolated from sea water.</title>
        <authorList>
            <person name="Zhou L.Y."/>
            <person name="Du Z.J."/>
        </authorList>
    </citation>
    <scope>NUCLEOTIDE SEQUENCE [LARGE SCALE GENOMIC DNA]</scope>
    <source>
        <strain evidence="6 7">SH27</strain>
    </source>
</reference>
<feature type="signal peptide" evidence="4">
    <location>
        <begin position="1"/>
        <end position="18"/>
    </location>
</feature>
<sequence length="510" mass="56005">MKSLFFIILIGFSTTVSAQEFYQSQKTVSADRMEDDIFGQAVSINGEYGLIGASLNDFDENQENALADAGSAYFFKFENDNWEEVQKIVPSDRAENSHFGHAIALSSSIAAIGARNKDDNKGGAYIFELENEIWQETAILQPTDDTSRGRFGTSIAIYNETVAVGASDQNERRGAVYIYEKNGDWTETQKLIASDAMPVDGFGTKIAFFDDMIAISAPSHEFDSNGQNPIQAAGAIYIFEKDNSGQWNETQKIVTSDRALGDLLGSDIALNEDYLIVGASDEDDDENGQNEIPSAGSVYIFEKNANSLWEEKQKVVPSERAQVDLFGGSISLENSTLIVGARQNDSNENGEATIPNSGSVYIFKNNGDSWEETQKITANDRGENDLFGYSTGISEGTILITSREDDKDENGEGNITNAGSAYFFIDDVLSIADFRIHSDIKLYPNPTSNFLTINLPENIILKKILIVDMLGKQMLSSAKSSIDISDLSSGNYIVQLTTNKGKVSKRFIKY</sequence>
<evidence type="ECO:0000313" key="7">
    <source>
        <dbReference type="Proteomes" id="UP000281985"/>
    </source>
</evidence>
<evidence type="ECO:0000256" key="3">
    <source>
        <dbReference type="ARBA" id="ARBA00023180"/>
    </source>
</evidence>
<evidence type="ECO:0000256" key="4">
    <source>
        <dbReference type="SAM" id="SignalP"/>
    </source>
</evidence>
<dbReference type="OrthoDB" id="964745at2"/>
<feature type="chain" id="PRO_5018023020" evidence="4">
    <location>
        <begin position="19"/>
        <end position="510"/>
    </location>
</feature>
<dbReference type="Pfam" id="PF18962">
    <property type="entry name" value="Por_Secre_tail"/>
    <property type="match status" value="1"/>
</dbReference>
<dbReference type="RefSeq" id="WP_121917607.1">
    <property type="nucleotide sequence ID" value="NZ_REFV01000009.1"/>
</dbReference>
<dbReference type="PANTHER" id="PTHR36220:SF1">
    <property type="entry name" value="GAMMA TUBULIN COMPLEX COMPONENT C-TERMINAL DOMAIN-CONTAINING PROTEIN"/>
    <property type="match status" value="1"/>
</dbReference>
<dbReference type="InterPro" id="IPR013519">
    <property type="entry name" value="Int_alpha_beta-p"/>
</dbReference>
<feature type="domain" description="Secretion system C-terminal sorting" evidence="5">
    <location>
        <begin position="442"/>
        <end position="508"/>
    </location>
</feature>
<name>A0A3M0FZA6_9FLAO</name>
<keyword evidence="1 4" id="KW-0732">Signal</keyword>
<dbReference type="SMART" id="SM00191">
    <property type="entry name" value="Int_alpha"/>
    <property type="match status" value="4"/>
</dbReference>
<dbReference type="AlphaFoldDB" id="A0A3M0FZA6"/>
<organism evidence="6 7">
    <name type="scientific">Dokdonia sinensis</name>
    <dbReference type="NCBI Taxonomy" id="2479847"/>
    <lineage>
        <taxon>Bacteria</taxon>
        <taxon>Pseudomonadati</taxon>
        <taxon>Bacteroidota</taxon>
        <taxon>Flavobacteriia</taxon>
        <taxon>Flavobacteriales</taxon>
        <taxon>Flavobacteriaceae</taxon>
        <taxon>Dokdonia</taxon>
    </lineage>
</organism>
<dbReference type="EMBL" id="REFV01000009">
    <property type="protein sequence ID" value="RMB58004.1"/>
    <property type="molecule type" value="Genomic_DNA"/>
</dbReference>
<evidence type="ECO:0000256" key="2">
    <source>
        <dbReference type="ARBA" id="ARBA00022737"/>
    </source>
</evidence>
<protein>
    <submittedName>
        <fullName evidence="6">T9SS C-terminal target domain-containing protein</fullName>
    </submittedName>
</protein>
<accession>A0A3M0FZA6</accession>
<dbReference type="SUPFAM" id="SSF69318">
    <property type="entry name" value="Integrin alpha N-terminal domain"/>
    <property type="match status" value="1"/>
</dbReference>
<dbReference type="NCBIfam" id="TIGR04183">
    <property type="entry name" value="Por_Secre_tail"/>
    <property type="match status" value="1"/>
</dbReference>
<keyword evidence="7" id="KW-1185">Reference proteome</keyword>
<proteinExistence type="predicted"/>